<reference evidence="18 19" key="1">
    <citation type="submission" date="2018-06" db="EMBL/GenBank/DDBJ databases">
        <authorList>
            <consortium name="Pathogen Informatics"/>
            <person name="Doyle S."/>
        </authorList>
    </citation>
    <scope>NUCLEOTIDE SEQUENCE [LARGE SCALE GENOMIC DNA]</scope>
    <source>
        <strain evidence="18 19">NCTC11468</strain>
    </source>
</reference>
<feature type="domain" description="Helicase ATP-binding" evidence="16">
    <location>
        <begin position="1"/>
        <end position="150"/>
    </location>
</feature>
<keyword evidence="11 14" id="KW-0694">RNA-binding</keyword>
<dbReference type="AlphaFoldDB" id="A0A2X5PBF3"/>
<keyword evidence="8 15" id="KW-0347">Helicase</keyword>
<evidence type="ECO:0000256" key="2">
    <source>
        <dbReference type="ARBA" id="ARBA00022555"/>
    </source>
</evidence>
<evidence type="ECO:0000313" key="18">
    <source>
        <dbReference type="EMBL" id="SQK74052.1"/>
    </source>
</evidence>
<dbReference type="GO" id="GO:0005829">
    <property type="term" value="C:cytosol"/>
    <property type="evidence" value="ECO:0007669"/>
    <property type="project" value="TreeGrafter"/>
</dbReference>
<comment type="catalytic activity">
    <reaction evidence="14">
        <text>5,6-dihydrouridine(16) in tRNA + NAD(+) = uridine(16) in tRNA + NADH + H(+)</text>
        <dbReference type="Rhea" id="RHEA:53380"/>
        <dbReference type="Rhea" id="RHEA-COMP:13543"/>
        <dbReference type="Rhea" id="RHEA-COMP:13544"/>
        <dbReference type="ChEBI" id="CHEBI:15378"/>
        <dbReference type="ChEBI" id="CHEBI:57540"/>
        <dbReference type="ChEBI" id="CHEBI:57945"/>
        <dbReference type="ChEBI" id="CHEBI:65315"/>
        <dbReference type="ChEBI" id="CHEBI:74443"/>
    </reaction>
</comment>
<dbReference type="GO" id="GO:0050660">
    <property type="term" value="F:flavin adenine dinucleotide binding"/>
    <property type="evidence" value="ECO:0007669"/>
    <property type="project" value="InterPro"/>
</dbReference>
<dbReference type="FunFam" id="3.40.50.300:FF:000468">
    <property type="entry name" value="ATP-dependent RNA helicase RhlE"/>
    <property type="match status" value="1"/>
</dbReference>
<dbReference type="GO" id="GO:0005524">
    <property type="term" value="F:ATP binding"/>
    <property type="evidence" value="ECO:0007669"/>
    <property type="project" value="UniProtKB-KW"/>
</dbReference>
<keyword evidence="5 14" id="KW-0819">tRNA processing</keyword>
<gene>
    <name evidence="18" type="primary">rhlE</name>
    <name evidence="14" type="synonym">dusC</name>
    <name evidence="18" type="ORF">NCTC11468_01272</name>
</gene>
<evidence type="ECO:0000256" key="5">
    <source>
        <dbReference type="ARBA" id="ARBA00022694"/>
    </source>
</evidence>
<evidence type="ECO:0000259" key="16">
    <source>
        <dbReference type="PROSITE" id="PS51192"/>
    </source>
</evidence>
<dbReference type="InterPro" id="IPR014001">
    <property type="entry name" value="Helicase_ATP-bd"/>
</dbReference>
<dbReference type="InterPro" id="IPR018517">
    <property type="entry name" value="tRNA_hU_synthase_CS"/>
</dbReference>
<feature type="site" description="Interacts with tRNA" evidence="14">
    <location>
        <position position="482"/>
    </location>
</feature>
<dbReference type="InterPro" id="IPR035587">
    <property type="entry name" value="DUS-like_FMN-bd"/>
</dbReference>
<dbReference type="InterPro" id="IPR011545">
    <property type="entry name" value="DEAD/DEAH_box_helicase_dom"/>
</dbReference>
<comment type="function">
    <text evidence="14">Catalyzes the synthesis of 5,6-dihydrouridine (D), a modified base found in the D-loop of most tRNAs, via the reduction of the C5-C6 double bond in target uridines. Specifically modifies U16 in tRNAs.</text>
</comment>
<dbReference type="InterPro" id="IPR032886">
    <property type="entry name" value="DusC"/>
</dbReference>
<dbReference type="PROSITE" id="PS00039">
    <property type="entry name" value="DEAD_ATP_HELICASE"/>
    <property type="match status" value="1"/>
</dbReference>
<dbReference type="Gene3D" id="3.20.20.70">
    <property type="entry name" value="Aldolase class I"/>
    <property type="match status" value="1"/>
</dbReference>
<dbReference type="SUPFAM" id="SSF51395">
    <property type="entry name" value="FMN-linked oxidoreductases"/>
    <property type="match status" value="1"/>
</dbReference>
<evidence type="ECO:0000256" key="13">
    <source>
        <dbReference type="ARBA" id="ARBA00038437"/>
    </source>
</evidence>
<protein>
    <recommendedName>
        <fullName evidence="14">tRNA-dihydrouridine(16) synthase</fullName>
        <ecNumber evidence="14">1.3.1.-</ecNumber>
    </recommendedName>
    <alternativeName>
        <fullName evidence="14">U16-specific dihydrouridine synthase</fullName>
        <shortName evidence="14">U16-specific Dus</shortName>
    </alternativeName>
    <alternativeName>
        <fullName evidence="14">tRNA-dihydrouridine synthase C</fullName>
    </alternativeName>
</protein>
<feature type="site" description="Interacts with tRNA; defines subfamily-specific binding signature" evidence="14">
    <location>
        <position position="682"/>
    </location>
</feature>
<dbReference type="SMART" id="SM00487">
    <property type="entry name" value="DEXDc"/>
    <property type="match status" value="1"/>
</dbReference>
<dbReference type="InterPro" id="IPR001650">
    <property type="entry name" value="Helicase_C-like"/>
</dbReference>
<dbReference type="PROSITE" id="PS01136">
    <property type="entry name" value="UPF0034"/>
    <property type="match status" value="1"/>
</dbReference>
<dbReference type="InterPro" id="IPR042270">
    <property type="entry name" value="DusC_C"/>
</dbReference>
<name>A0A2X5PBF3_9GAMM</name>
<dbReference type="KEGG" id="tpty:NCTC11468_01272"/>
<keyword evidence="3 14" id="KW-0285">Flavoprotein</keyword>
<keyword evidence="12 14" id="KW-0560">Oxidoreductase</keyword>
<feature type="binding site" evidence="14">
    <location>
        <position position="526"/>
    </location>
    <ligand>
        <name>FMN</name>
        <dbReference type="ChEBI" id="CHEBI:58210"/>
    </ligand>
</feature>
<feature type="site" description="Interacts with tRNA; defines subfamily-specific binding signature" evidence="14">
    <location>
        <position position="659"/>
    </location>
</feature>
<dbReference type="GO" id="GO:0000049">
    <property type="term" value="F:tRNA binding"/>
    <property type="evidence" value="ECO:0007669"/>
    <property type="project" value="UniProtKB-UniRule"/>
</dbReference>
<dbReference type="PROSITE" id="PS51194">
    <property type="entry name" value="HELICASE_CTER"/>
    <property type="match status" value="1"/>
</dbReference>
<evidence type="ECO:0000313" key="19">
    <source>
        <dbReference type="Proteomes" id="UP000248758"/>
    </source>
</evidence>
<dbReference type="Gene3D" id="3.40.50.300">
    <property type="entry name" value="P-loop containing nucleotide triphosphate hydrolases"/>
    <property type="match status" value="2"/>
</dbReference>
<dbReference type="Pfam" id="PF00271">
    <property type="entry name" value="Helicase_C"/>
    <property type="match status" value="1"/>
</dbReference>
<dbReference type="InterPro" id="IPR050079">
    <property type="entry name" value="DEAD_box_RNA_helicase"/>
</dbReference>
<evidence type="ECO:0000259" key="17">
    <source>
        <dbReference type="PROSITE" id="PS51194"/>
    </source>
</evidence>
<evidence type="ECO:0000256" key="12">
    <source>
        <dbReference type="ARBA" id="ARBA00023002"/>
    </source>
</evidence>
<dbReference type="EC" id="1.3.1.-" evidence="14"/>
<dbReference type="CDD" id="cd00268">
    <property type="entry name" value="DEADc"/>
    <property type="match status" value="1"/>
</dbReference>
<dbReference type="Pfam" id="PF00270">
    <property type="entry name" value="DEAD"/>
    <property type="match status" value="1"/>
</dbReference>
<feature type="binding site" evidence="14">
    <location>
        <position position="455"/>
    </location>
    <ligand>
        <name>FMN</name>
        <dbReference type="ChEBI" id="CHEBI:58210"/>
    </ligand>
</feature>
<comment type="cofactor">
    <cofactor evidence="1 14">
        <name>FMN</name>
        <dbReference type="ChEBI" id="CHEBI:58210"/>
    </cofactor>
</comment>
<evidence type="ECO:0000256" key="14">
    <source>
        <dbReference type="HAMAP-Rule" id="MF_02043"/>
    </source>
</evidence>
<comment type="catalytic activity">
    <reaction evidence="14">
        <text>5,6-dihydrouridine(16) in tRNA + NADP(+) = uridine(16) in tRNA + NADPH + H(+)</text>
        <dbReference type="Rhea" id="RHEA:53376"/>
        <dbReference type="Rhea" id="RHEA-COMP:13543"/>
        <dbReference type="Rhea" id="RHEA-COMP:13544"/>
        <dbReference type="ChEBI" id="CHEBI:15378"/>
        <dbReference type="ChEBI" id="CHEBI:57783"/>
        <dbReference type="ChEBI" id="CHEBI:58349"/>
        <dbReference type="ChEBI" id="CHEBI:65315"/>
        <dbReference type="ChEBI" id="CHEBI:74443"/>
    </reaction>
</comment>
<dbReference type="Gene3D" id="1.20.225.30">
    <property type="entry name" value="Dihydrouridine synthase, C-terminal recognition domain"/>
    <property type="match status" value="1"/>
</dbReference>
<sequence>MLQRLSTTPAVAKGRRPVRALILTPTRELAAQVGENVREYSRYLNMRSLVVFGGVSINPQMMKLRGGVDILVATPGRLLDLIHQNAVDISTVEILVLDEADRMLDMGFIHDIRRVLAKLPPRRQNLLFSATFSDEIKALAEKLLDRPSLIEVVRRNTASEQVSQQVHFVDKKRKRELLSYLIGRDNWQQVLVFTRTKHGANHLAEQLSKDGITAAAIHGNKSQGARTRALADFKTGAVRVLVATDIAARGIDIEELPHVVNYELPNVAEDYVHRIGRTGRAASTGAALSLVCVDEHKLLRDIERLLKREIPRLALPGFEPDPSIKAEPIQNGRQGDVIVVRVAADSALAVSHPANQAVITVNHGRIMRARGRHVVRRDRKRLNGPDPMRVLLAPMEGVLDSLVRELLSEVNDYDLCITEFLRVVDQLLPAKSFYRLCPELHHNSRTSSGTLVRIQLLGQHAGWLAENAARAVELGSYGVDLNCGCPSKMVNGSGGGATLLKDPEVIYQAAKAMREAVPAELPVTVKVRLGWDSSARCLDIADAVASAGATELVVHGRTKEDGYKAEAINWPAIGEIRQRLSIPVIANGEIRDHQSAMQCLKVTGCQDVMVGRWALNVPNLSRVIKYNEPPMAWPQVVQLLNKYCQLEKQGDTGLYHVARIKQWLGYLRKAYPQATGLFSDVRPLATSGLIASAIARAADSLC</sequence>
<feature type="site" description="Interacts with tRNA" evidence="14">
    <location>
        <position position="563"/>
    </location>
</feature>
<evidence type="ECO:0000256" key="3">
    <source>
        <dbReference type="ARBA" id="ARBA00022630"/>
    </source>
</evidence>
<dbReference type="PANTHER" id="PTHR47959:SF13">
    <property type="entry name" value="ATP-DEPENDENT RNA HELICASE RHLE"/>
    <property type="match status" value="1"/>
</dbReference>
<evidence type="ECO:0000256" key="7">
    <source>
        <dbReference type="ARBA" id="ARBA00022801"/>
    </source>
</evidence>
<dbReference type="InterPro" id="IPR027417">
    <property type="entry name" value="P-loop_NTPase"/>
</dbReference>
<keyword evidence="2 14" id="KW-0820">tRNA-binding</keyword>
<organism evidence="18 19">
    <name type="scientific">Tatumella ptyseos</name>
    <dbReference type="NCBI Taxonomy" id="82987"/>
    <lineage>
        <taxon>Bacteria</taxon>
        <taxon>Pseudomonadati</taxon>
        <taxon>Pseudomonadota</taxon>
        <taxon>Gammaproteobacteria</taxon>
        <taxon>Enterobacterales</taxon>
        <taxon>Erwiniaceae</taxon>
        <taxon>Tatumella</taxon>
    </lineage>
</organism>
<proteinExistence type="inferred from homology"/>
<evidence type="ECO:0000256" key="15">
    <source>
        <dbReference type="RuleBase" id="RU000492"/>
    </source>
</evidence>
<comment type="similarity">
    <text evidence="14">Belongs to the Dus family. DusC subfamily.</text>
</comment>
<dbReference type="GO" id="GO:0003724">
    <property type="term" value="F:RNA helicase activity"/>
    <property type="evidence" value="ECO:0007669"/>
    <property type="project" value="UniProtKB-ARBA"/>
</dbReference>
<dbReference type="PANTHER" id="PTHR47959">
    <property type="entry name" value="ATP-DEPENDENT RNA HELICASE RHLE-RELATED"/>
    <property type="match status" value="1"/>
</dbReference>
<evidence type="ECO:0000256" key="8">
    <source>
        <dbReference type="ARBA" id="ARBA00022806"/>
    </source>
</evidence>
<dbReference type="PROSITE" id="PS51192">
    <property type="entry name" value="HELICASE_ATP_BIND_1"/>
    <property type="match status" value="1"/>
</dbReference>
<dbReference type="EMBL" id="LS483499">
    <property type="protein sequence ID" value="SQK74052.1"/>
    <property type="molecule type" value="Genomic_DNA"/>
</dbReference>
<feature type="binding site" evidence="14">
    <location>
        <begin position="611"/>
        <end position="612"/>
    </location>
    <ligand>
        <name>FMN</name>
        <dbReference type="ChEBI" id="CHEBI:58210"/>
    </ligand>
</feature>
<dbReference type="InterPro" id="IPR013785">
    <property type="entry name" value="Aldolase_TIM"/>
</dbReference>
<dbReference type="SUPFAM" id="SSF52540">
    <property type="entry name" value="P-loop containing nucleoside triphosphate hydrolases"/>
    <property type="match status" value="1"/>
</dbReference>
<dbReference type="Proteomes" id="UP000248758">
    <property type="component" value="Chromosome 1"/>
</dbReference>
<dbReference type="GO" id="GO:0010181">
    <property type="term" value="F:FMN binding"/>
    <property type="evidence" value="ECO:0007669"/>
    <property type="project" value="UniProtKB-UniRule"/>
</dbReference>
<dbReference type="Pfam" id="PF01207">
    <property type="entry name" value="Dus"/>
    <property type="match status" value="1"/>
</dbReference>
<evidence type="ECO:0000256" key="4">
    <source>
        <dbReference type="ARBA" id="ARBA00022643"/>
    </source>
</evidence>
<keyword evidence="10 14" id="KW-0521">NADP</keyword>
<dbReference type="GO" id="GO:0016787">
    <property type="term" value="F:hydrolase activity"/>
    <property type="evidence" value="ECO:0007669"/>
    <property type="project" value="UniProtKB-KW"/>
</dbReference>
<feature type="domain" description="Helicase C-terminal" evidence="17">
    <location>
        <begin position="161"/>
        <end position="321"/>
    </location>
</feature>
<feature type="site" description="Interacts with tRNA; defines subfamily-specific binding signature" evidence="14">
    <location>
        <position position="422"/>
    </location>
</feature>
<feature type="site" description="Interacts with tRNA" evidence="14">
    <location>
        <position position="666"/>
    </location>
</feature>
<evidence type="ECO:0000256" key="6">
    <source>
        <dbReference type="ARBA" id="ARBA00022741"/>
    </source>
</evidence>
<dbReference type="HAMAP" id="MF_02043">
    <property type="entry name" value="DusC_subfam"/>
    <property type="match status" value="1"/>
</dbReference>
<evidence type="ECO:0000256" key="9">
    <source>
        <dbReference type="ARBA" id="ARBA00022840"/>
    </source>
</evidence>
<evidence type="ECO:0000256" key="11">
    <source>
        <dbReference type="ARBA" id="ARBA00022884"/>
    </source>
</evidence>
<dbReference type="CDD" id="cd18787">
    <property type="entry name" value="SF2_C_DEAD"/>
    <property type="match status" value="1"/>
</dbReference>
<feature type="site" description="Interacts with tRNA; defines subfamily-specific binding signature" evidence="14">
    <location>
        <position position="661"/>
    </location>
</feature>
<keyword evidence="7 15" id="KW-0378">Hydrolase</keyword>
<keyword evidence="4 14" id="KW-0288">FMN</keyword>
<feature type="binding site" evidence="14">
    <location>
        <begin position="587"/>
        <end position="589"/>
    </location>
    <ligand>
        <name>FMN</name>
        <dbReference type="ChEBI" id="CHEBI:58210"/>
    </ligand>
</feature>
<comment type="similarity">
    <text evidence="13 15">Belongs to the DEAD box helicase family.</text>
</comment>
<dbReference type="NCBIfam" id="NF007838">
    <property type="entry name" value="PRK10550.1"/>
    <property type="match status" value="1"/>
</dbReference>
<dbReference type="InterPro" id="IPR044742">
    <property type="entry name" value="DEAD/DEAH_RhlB"/>
</dbReference>
<keyword evidence="9 15" id="KW-0067">ATP-binding</keyword>
<keyword evidence="6 15" id="KW-0547">Nucleotide-binding</keyword>
<dbReference type="SMART" id="SM00490">
    <property type="entry name" value="HELICc"/>
    <property type="match status" value="1"/>
</dbReference>
<accession>A0A2X5PBF3</accession>
<feature type="active site" description="Proton donor" evidence="14">
    <location>
        <position position="485"/>
    </location>
</feature>
<evidence type="ECO:0000256" key="10">
    <source>
        <dbReference type="ARBA" id="ARBA00022857"/>
    </source>
</evidence>
<evidence type="ECO:0000256" key="1">
    <source>
        <dbReference type="ARBA" id="ARBA00001917"/>
    </source>
</evidence>
<dbReference type="GO" id="GO:0102262">
    <property type="term" value="F:tRNA-dihydrouridine16 synthase activity"/>
    <property type="evidence" value="ECO:0007669"/>
    <property type="project" value="RHEA"/>
</dbReference>
<dbReference type="InterPro" id="IPR000629">
    <property type="entry name" value="RNA-helicase_DEAD-box_CS"/>
</dbReference>
<dbReference type="CDD" id="cd02801">
    <property type="entry name" value="DUS_like_FMN"/>
    <property type="match status" value="1"/>
</dbReference>